<dbReference type="EMBL" id="BSXT01001280">
    <property type="protein sequence ID" value="GMF40721.1"/>
    <property type="molecule type" value="Genomic_DNA"/>
</dbReference>
<keyword evidence="3" id="KW-0540">Nuclease</keyword>
<dbReference type="GO" id="GO:0003964">
    <property type="term" value="F:RNA-directed DNA polymerase activity"/>
    <property type="evidence" value="ECO:0007669"/>
    <property type="project" value="UniProtKB-KW"/>
</dbReference>
<feature type="domain" description="RNase H type-1" evidence="8">
    <location>
        <begin position="189"/>
        <end position="323"/>
    </location>
</feature>
<dbReference type="Gene3D" id="3.30.420.10">
    <property type="entry name" value="Ribonuclease H-like superfamily/Ribonuclease H"/>
    <property type="match status" value="1"/>
</dbReference>
<evidence type="ECO:0000256" key="3">
    <source>
        <dbReference type="ARBA" id="ARBA00022722"/>
    </source>
</evidence>
<evidence type="ECO:0000256" key="2">
    <source>
        <dbReference type="ARBA" id="ARBA00022695"/>
    </source>
</evidence>
<dbReference type="SUPFAM" id="SSF53098">
    <property type="entry name" value="Ribonuclease H-like"/>
    <property type="match status" value="1"/>
</dbReference>
<dbReference type="Gene3D" id="3.30.70.270">
    <property type="match status" value="1"/>
</dbReference>
<dbReference type="Proteomes" id="UP001165121">
    <property type="component" value="Unassembled WGS sequence"/>
</dbReference>
<proteinExistence type="predicted"/>
<dbReference type="InterPro" id="IPR043502">
    <property type="entry name" value="DNA/RNA_pol_sf"/>
</dbReference>
<evidence type="ECO:0000256" key="7">
    <source>
        <dbReference type="SAM" id="MobiDB-lite"/>
    </source>
</evidence>
<evidence type="ECO:0000313" key="9">
    <source>
        <dbReference type="EMBL" id="GMF40721.1"/>
    </source>
</evidence>
<evidence type="ECO:0000256" key="5">
    <source>
        <dbReference type="ARBA" id="ARBA00022801"/>
    </source>
</evidence>
<dbReference type="GO" id="GO:0004523">
    <property type="term" value="F:RNA-DNA hybrid ribonuclease activity"/>
    <property type="evidence" value="ECO:0007669"/>
    <property type="project" value="InterPro"/>
</dbReference>
<keyword evidence="1" id="KW-0808">Transferase</keyword>
<organism evidence="9 10">
    <name type="scientific">Phytophthora fragariaefolia</name>
    <dbReference type="NCBI Taxonomy" id="1490495"/>
    <lineage>
        <taxon>Eukaryota</taxon>
        <taxon>Sar</taxon>
        <taxon>Stramenopiles</taxon>
        <taxon>Oomycota</taxon>
        <taxon>Peronosporomycetes</taxon>
        <taxon>Peronosporales</taxon>
        <taxon>Peronosporaceae</taxon>
        <taxon>Phytophthora</taxon>
    </lineage>
</organism>
<dbReference type="AlphaFoldDB" id="A0A9W7CUA9"/>
<reference evidence="9" key="1">
    <citation type="submission" date="2023-04" db="EMBL/GenBank/DDBJ databases">
        <title>Phytophthora fragariaefolia NBRC 109709.</title>
        <authorList>
            <person name="Ichikawa N."/>
            <person name="Sato H."/>
            <person name="Tonouchi N."/>
        </authorList>
    </citation>
    <scope>NUCLEOTIDE SEQUENCE</scope>
    <source>
        <strain evidence="9">NBRC 109709</strain>
    </source>
</reference>
<dbReference type="InterPro" id="IPR041373">
    <property type="entry name" value="RT_RNaseH"/>
</dbReference>
<evidence type="ECO:0000259" key="8">
    <source>
        <dbReference type="PROSITE" id="PS50879"/>
    </source>
</evidence>
<feature type="region of interest" description="Disordered" evidence="7">
    <location>
        <begin position="388"/>
        <end position="425"/>
    </location>
</feature>
<sequence>MQGFIGALNYYSRFIQNMAVYGAVLYQLKDADFADGGDLAAAKLAFAELKTKVVNAPILRHFDSAKENEVNYHPAEKEVLVLLHILKVDHTLFAGKPLHVYTRFSTLEWVFNSKSQYGRAVGFAVLLSPYHLKVKRIRELDADFAQLLQATVTPHIGLDESLSHLAPPSKNSATVGLDPELLYAHVPQDFVGHVLSFDGSAKTEKNGGYGSCSWIVWSLPSWDIVIAASAHLSSTTVNIAEYTGMNNGVMAALERGLTDLIIVGDSRLAIQQSLGVMACKKEALQLKLSRHKKLTDQLSWVRYLHVLRHYNAAADSLATEALESKMGRVVLSSDRKAELKELNRVSEILYTSTDSADSGEPRAEMTVMTRRQTRRVHFEDEAYKDSAGISQNTGLHDKEANSPNSRAEGLQFESPRAPKRVRRVEDQAEVEVSEGRIPDATDIDPAVVQAERRRRISKAPDEELRWADLKALLRGELDSLAHRRAQNASKIADSFVLSEDGLLYYQGQRRRRAEPDSADISLRLVVPTTMVDEVLHSCHNSIEGGHQGIGNAELQTPGKWPTRTVGQDNDPNCAGLCRRPTPGRLGRHLRENGTCNQQLARHNSARNTVLPCARVGCPVDLEVDDLND</sequence>
<dbReference type="InterPro" id="IPR043128">
    <property type="entry name" value="Rev_trsase/Diguanyl_cyclase"/>
</dbReference>
<keyword evidence="10" id="KW-1185">Reference proteome</keyword>
<dbReference type="Pfam" id="PF17917">
    <property type="entry name" value="RT_RNaseH"/>
    <property type="match status" value="1"/>
</dbReference>
<accession>A0A9W7CUA9</accession>
<dbReference type="InterPro" id="IPR050951">
    <property type="entry name" value="Retrovirus_Pol_polyprotein"/>
</dbReference>
<dbReference type="InterPro" id="IPR012337">
    <property type="entry name" value="RNaseH-like_sf"/>
</dbReference>
<evidence type="ECO:0000256" key="6">
    <source>
        <dbReference type="ARBA" id="ARBA00022918"/>
    </source>
</evidence>
<dbReference type="OrthoDB" id="2016287at2759"/>
<dbReference type="InterPro" id="IPR036397">
    <property type="entry name" value="RNaseH_sf"/>
</dbReference>
<dbReference type="GO" id="GO:0003676">
    <property type="term" value="F:nucleic acid binding"/>
    <property type="evidence" value="ECO:0007669"/>
    <property type="project" value="InterPro"/>
</dbReference>
<dbReference type="Pfam" id="PF13456">
    <property type="entry name" value="RVT_3"/>
    <property type="match status" value="1"/>
</dbReference>
<keyword evidence="5" id="KW-0378">Hydrolase</keyword>
<dbReference type="InterPro" id="IPR002156">
    <property type="entry name" value="RNaseH_domain"/>
</dbReference>
<keyword evidence="6" id="KW-0695">RNA-directed DNA polymerase</keyword>
<keyword evidence="4" id="KW-0255">Endonuclease</keyword>
<keyword evidence="2" id="KW-0548">Nucleotidyltransferase</keyword>
<dbReference type="PANTHER" id="PTHR37984">
    <property type="entry name" value="PROTEIN CBG26694"/>
    <property type="match status" value="1"/>
</dbReference>
<evidence type="ECO:0000256" key="1">
    <source>
        <dbReference type="ARBA" id="ARBA00022679"/>
    </source>
</evidence>
<evidence type="ECO:0000313" key="10">
    <source>
        <dbReference type="Proteomes" id="UP001165121"/>
    </source>
</evidence>
<gene>
    <name evidence="9" type="ORF">Pfra01_001260400</name>
</gene>
<comment type="caution">
    <text evidence="9">The sequence shown here is derived from an EMBL/GenBank/DDBJ whole genome shotgun (WGS) entry which is preliminary data.</text>
</comment>
<dbReference type="PANTHER" id="PTHR37984:SF5">
    <property type="entry name" value="PROTEIN NYNRIN-LIKE"/>
    <property type="match status" value="1"/>
</dbReference>
<protein>
    <submittedName>
        <fullName evidence="9">Unnamed protein product</fullName>
    </submittedName>
</protein>
<dbReference type="PROSITE" id="PS50879">
    <property type="entry name" value="RNASE_H_1"/>
    <property type="match status" value="1"/>
</dbReference>
<evidence type="ECO:0000256" key="4">
    <source>
        <dbReference type="ARBA" id="ARBA00022759"/>
    </source>
</evidence>
<dbReference type="SUPFAM" id="SSF56672">
    <property type="entry name" value="DNA/RNA polymerases"/>
    <property type="match status" value="1"/>
</dbReference>
<name>A0A9W7CUA9_9STRA</name>